<evidence type="ECO:0000313" key="6">
    <source>
        <dbReference type="EMBL" id="QPJ65399.1"/>
    </source>
</evidence>
<evidence type="ECO:0000256" key="1">
    <source>
        <dbReference type="ARBA" id="ARBA00009437"/>
    </source>
</evidence>
<keyword evidence="3" id="KW-0238">DNA-binding</keyword>
<dbReference type="Gene3D" id="3.40.190.10">
    <property type="entry name" value="Periplasmic binding protein-like II"/>
    <property type="match status" value="2"/>
</dbReference>
<dbReference type="PROSITE" id="PS50931">
    <property type="entry name" value="HTH_LYSR"/>
    <property type="match status" value="1"/>
</dbReference>
<dbReference type="SUPFAM" id="SSF46785">
    <property type="entry name" value="Winged helix' DNA-binding domain"/>
    <property type="match status" value="1"/>
</dbReference>
<comment type="similarity">
    <text evidence="1">Belongs to the LysR transcriptional regulatory family.</text>
</comment>
<dbReference type="GO" id="GO:0000976">
    <property type="term" value="F:transcription cis-regulatory region binding"/>
    <property type="evidence" value="ECO:0007669"/>
    <property type="project" value="TreeGrafter"/>
</dbReference>
<dbReference type="SUPFAM" id="SSF53850">
    <property type="entry name" value="Periplasmic binding protein-like II"/>
    <property type="match status" value="1"/>
</dbReference>
<dbReference type="InterPro" id="IPR036390">
    <property type="entry name" value="WH_DNA-bd_sf"/>
</dbReference>
<proteinExistence type="inferred from homology"/>
<dbReference type="GO" id="GO:0003700">
    <property type="term" value="F:DNA-binding transcription factor activity"/>
    <property type="evidence" value="ECO:0007669"/>
    <property type="project" value="InterPro"/>
</dbReference>
<dbReference type="PANTHER" id="PTHR30126">
    <property type="entry name" value="HTH-TYPE TRANSCRIPTIONAL REGULATOR"/>
    <property type="match status" value="1"/>
</dbReference>
<evidence type="ECO:0000256" key="2">
    <source>
        <dbReference type="ARBA" id="ARBA00023015"/>
    </source>
</evidence>
<organism evidence="6 7">
    <name type="scientific">Candidatus Nitrohelix vancouverensis</name>
    <dbReference type="NCBI Taxonomy" id="2705534"/>
    <lineage>
        <taxon>Bacteria</taxon>
        <taxon>Pseudomonadati</taxon>
        <taxon>Nitrospinota/Tectimicrobiota group</taxon>
        <taxon>Nitrospinota</taxon>
        <taxon>Nitrospinia</taxon>
        <taxon>Nitrospinales</taxon>
        <taxon>Nitrospinaceae</taxon>
        <taxon>Candidatus Nitrohelix</taxon>
    </lineage>
</organism>
<dbReference type="Gene3D" id="1.10.10.10">
    <property type="entry name" value="Winged helix-like DNA-binding domain superfamily/Winged helix DNA-binding domain"/>
    <property type="match status" value="1"/>
</dbReference>
<dbReference type="PANTHER" id="PTHR30126:SF98">
    <property type="entry name" value="HTH-TYPE TRANSCRIPTIONAL ACTIVATOR BAUR"/>
    <property type="match status" value="1"/>
</dbReference>
<protein>
    <submittedName>
        <fullName evidence="6">LysR family transcriptional regulator</fullName>
    </submittedName>
</protein>
<dbReference type="KEGG" id="nva:G3M78_08355"/>
<dbReference type="InterPro" id="IPR000847">
    <property type="entry name" value="LysR_HTH_N"/>
</dbReference>
<accession>A0A7T0C2K9</accession>
<dbReference type="Pfam" id="PF00126">
    <property type="entry name" value="HTH_1"/>
    <property type="match status" value="1"/>
</dbReference>
<keyword evidence="2" id="KW-0805">Transcription regulation</keyword>
<evidence type="ECO:0000256" key="3">
    <source>
        <dbReference type="ARBA" id="ARBA00023125"/>
    </source>
</evidence>
<dbReference type="InterPro" id="IPR036388">
    <property type="entry name" value="WH-like_DNA-bd_sf"/>
</dbReference>
<dbReference type="PRINTS" id="PR00039">
    <property type="entry name" value="HTHLYSR"/>
</dbReference>
<dbReference type="Proteomes" id="UP000594464">
    <property type="component" value="Chromosome"/>
</dbReference>
<sequence>MRNLPNFNHLYYFWIIAREGSIKKAGQKLNLTQPGLSGQLKSLEDYFGKKLFDRKIRKLVLNDAGRVALEYCSNIFSLAEEMEYAVKQIQPKKQTLVRVGVLPSLSATHIHEFVVPLWKDKTVLVSVVENNLDELLFQLESKNLEIVLSDREVPHKRRLFSFRLRPRRIIAVGNHEFASARKNFPASLNHLPMIQLTEHSQIHDEIQRYFARHKIKPQIVGEADDVTLLRLAAIQGHGVAVLPENTANEAIAQGLLIRLGELKNVKSDMWALASADSKKIKIVEKTINRFLSKV</sequence>
<keyword evidence="4" id="KW-0804">Transcription</keyword>
<dbReference type="EMBL" id="CP048620">
    <property type="protein sequence ID" value="QPJ65399.1"/>
    <property type="molecule type" value="Genomic_DNA"/>
</dbReference>
<evidence type="ECO:0000313" key="7">
    <source>
        <dbReference type="Proteomes" id="UP000594464"/>
    </source>
</evidence>
<gene>
    <name evidence="6" type="ORF">G3M78_08355</name>
</gene>
<reference evidence="7" key="1">
    <citation type="submission" date="2020-02" db="EMBL/GenBank/DDBJ databases">
        <title>Genomic and physiological characterization of two novel Nitrospinaceae genera.</title>
        <authorList>
            <person name="Mueller A.J."/>
            <person name="Jung M.-Y."/>
            <person name="Strachan C.R."/>
            <person name="Herbold C.W."/>
            <person name="Kirkegaard R.H."/>
            <person name="Daims H."/>
        </authorList>
    </citation>
    <scope>NUCLEOTIDE SEQUENCE [LARGE SCALE GENOMIC DNA]</scope>
</reference>
<feature type="domain" description="HTH lysR-type" evidence="5">
    <location>
        <begin position="5"/>
        <end position="62"/>
    </location>
</feature>
<dbReference type="Pfam" id="PF03466">
    <property type="entry name" value="LysR_substrate"/>
    <property type="match status" value="1"/>
</dbReference>
<evidence type="ECO:0000259" key="5">
    <source>
        <dbReference type="PROSITE" id="PS50931"/>
    </source>
</evidence>
<dbReference type="AlphaFoldDB" id="A0A7T0C2K9"/>
<dbReference type="InterPro" id="IPR005119">
    <property type="entry name" value="LysR_subst-bd"/>
</dbReference>
<evidence type="ECO:0000256" key="4">
    <source>
        <dbReference type="ARBA" id="ARBA00023163"/>
    </source>
</evidence>
<name>A0A7T0C2K9_9BACT</name>